<keyword evidence="4" id="KW-1185">Reference proteome</keyword>
<feature type="region of interest" description="Disordered" evidence="1">
    <location>
        <begin position="72"/>
        <end position="97"/>
    </location>
</feature>
<evidence type="ECO:0000313" key="4">
    <source>
        <dbReference type="Proteomes" id="UP001518990"/>
    </source>
</evidence>
<organism evidence="3 4">
    <name type="scientific">Roseomonas marmotae</name>
    <dbReference type="NCBI Taxonomy" id="2768161"/>
    <lineage>
        <taxon>Bacteria</taxon>
        <taxon>Pseudomonadati</taxon>
        <taxon>Pseudomonadota</taxon>
        <taxon>Alphaproteobacteria</taxon>
        <taxon>Acetobacterales</taxon>
        <taxon>Roseomonadaceae</taxon>
        <taxon>Roseomonas</taxon>
    </lineage>
</organism>
<evidence type="ECO:0000256" key="1">
    <source>
        <dbReference type="SAM" id="MobiDB-lite"/>
    </source>
</evidence>
<evidence type="ECO:0000313" key="3">
    <source>
        <dbReference type="EMBL" id="MBO1073586.1"/>
    </source>
</evidence>
<comment type="caution">
    <text evidence="3">The sequence shown here is derived from an EMBL/GenBank/DDBJ whole genome shotgun (WGS) entry which is preliminary data.</text>
</comment>
<dbReference type="PROSITE" id="PS51257">
    <property type="entry name" value="PROKAR_LIPOPROTEIN"/>
    <property type="match status" value="1"/>
</dbReference>
<proteinExistence type="predicted"/>
<reference evidence="3 4" key="1">
    <citation type="submission" date="2020-09" db="EMBL/GenBank/DDBJ databases">
        <title>Roseomonas.</title>
        <authorList>
            <person name="Zhu W."/>
        </authorList>
    </citation>
    <scope>NUCLEOTIDE SEQUENCE [LARGE SCALE GENOMIC DNA]</scope>
    <source>
        <strain evidence="3 4">1311</strain>
    </source>
</reference>
<gene>
    <name evidence="3" type="ORF">IAI60_03070</name>
</gene>
<name>A0ABS3K7Z1_9PROT</name>
<evidence type="ECO:0008006" key="5">
    <source>
        <dbReference type="Google" id="ProtNLM"/>
    </source>
</evidence>
<dbReference type="EMBL" id="JACTNF010000002">
    <property type="protein sequence ID" value="MBO1073586.1"/>
    <property type="molecule type" value="Genomic_DNA"/>
</dbReference>
<feature type="chain" id="PRO_5047408022" description="Cell envelope biogenesis protein OmpA" evidence="2">
    <location>
        <begin position="25"/>
        <end position="97"/>
    </location>
</feature>
<dbReference type="RefSeq" id="WP_207445195.1">
    <property type="nucleotide sequence ID" value="NZ_CP061091.1"/>
</dbReference>
<protein>
    <recommendedName>
        <fullName evidence="5">Cell envelope biogenesis protein OmpA</fullName>
    </recommendedName>
</protein>
<keyword evidence="2" id="KW-0732">Signal</keyword>
<feature type="signal peptide" evidence="2">
    <location>
        <begin position="1"/>
        <end position="24"/>
    </location>
</feature>
<evidence type="ECO:0000256" key="2">
    <source>
        <dbReference type="SAM" id="SignalP"/>
    </source>
</evidence>
<dbReference type="Proteomes" id="UP001518990">
    <property type="component" value="Unassembled WGS sequence"/>
</dbReference>
<accession>A0ABS3K7Z1</accession>
<sequence length="97" mass="9182">MRITMGKLCTAAALTLALGTAACTDPYNPGQRAIGGGLLGAGAGAGVAGLAGGNVGTGALIGGALGAVGGAVTTPDRGHRGHRGPPPRGYGRHGYGY</sequence>